<keyword evidence="6" id="KW-0511">Multifunctional enzyme</keyword>
<dbReference type="EC" id="2.7.7.89" evidence="10"/>
<dbReference type="Gene3D" id="1.20.120.330">
    <property type="entry name" value="Nucleotidyltransferases domain 2"/>
    <property type="match status" value="2"/>
</dbReference>
<reference evidence="10 11" key="1">
    <citation type="submission" date="2020-05" db="EMBL/GenBank/DDBJ databases">
        <title>DNA-SIP metagenomic assembled genomes.</title>
        <authorList>
            <person name="Yu J."/>
        </authorList>
    </citation>
    <scope>NUCLEOTIDE SEQUENCE [LARGE SCALE GENOMIC DNA]</scope>
    <source>
        <strain evidence="10">Bin5.27</strain>
    </source>
</reference>
<dbReference type="InterPro" id="IPR043519">
    <property type="entry name" value="NT_sf"/>
</dbReference>
<comment type="caution">
    <text evidence="10">The sequence shown here is derived from an EMBL/GenBank/DDBJ whole genome shotgun (WGS) entry which is preliminary data.</text>
</comment>
<keyword evidence="2 10" id="KW-0548">Nucleotidyltransferase</keyword>
<name>A0A850C0Q2_9ACTN</name>
<feature type="compositionally biased region" description="Low complexity" evidence="7">
    <location>
        <begin position="10"/>
        <end position="27"/>
    </location>
</feature>
<dbReference type="CDD" id="cd05401">
    <property type="entry name" value="NT_GlnE_GlnD_like"/>
    <property type="match status" value="2"/>
</dbReference>
<feature type="compositionally biased region" description="Basic residues" evidence="7">
    <location>
        <begin position="28"/>
        <end position="37"/>
    </location>
</feature>
<feature type="domain" description="PII-uridylyltransferase/Glutamine-synthetase adenylyltransferase" evidence="9">
    <location>
        <begin position="787"/>
        <end position="906"/>
    </location>
</feature>
<dbReference type="PANTHER" id="PTHR30621:SF0">
    <property type="entry name" value="BIFUNCTIONAL GLUTAMINE SYNTHETASE ADENYLYLTRANSFERASE_ADENYLYL-REMOVING ENZYME"/>
    <property type="match status" value="1"/>
</dbReference>
<evidence type="ECO:0000256" key="6">
    <source>
        <dbReference type="ARBA" id="ARBA00023268"/>
    </source>
</evidence>
<evidence type="ECO:0000256" key="5">
    <source>
        <dbReference type="ARBA" id="ARBA00022842"/>
    </source>
</evidence>
<dbReference type="GO" id="GO:0000820">
    <property type="term" value="P:regulation of glutamine family amino acid metabolic process"/>
    <property type="evidence" value="ECO:0007669"/>
    <property type="project" value="TreeGrafter"/>
</dbReference>
<dbReference type="InterPro" id="IPR023057">
    <property type="entry name" value="GlnE"/>
</dbReference>
<evidence type="ECO:0000256" key="4">
    <source>
        <dbReference type="ARBA" id="ARBA00022840"/>
    </source>
</evidence>
<keyword evidence="1 10" id="KW-0808">Transferase</keyword>
<dbReference type="EMBL" id="JABFXE010000207">
    <property type="protein sequence ID" value="NUQ87774.1"/>
    <property type="molecule type" value="Genomic_DNA"/>
</dbReference>
<dbReference type="SUPFAM" id="SSF81301">
    <property type="entry name" value="Nucleotidyltransferase"/>
    <property type="match status" value="2"/>
</dbReference>
<dbReference type="SUPFAM" id="SSF81593">
    <property type="entry name" value="Nucleotidyltransferase substrate binding subunit/domain"/>
    <property type="match status" value="2"/>
</dbReference>
<keyword evidence="5" id="KW-0460">Magnesium</keyword>
<dbReference type="GO" id="GO:0008882">
    <property type="term" value="F:[glutamate-ammonia-ligase] adenylyltransferase activity"/>
    <property type="evidence" value="ECO:0007669"/>
    <property type="project" value="UniProtKB-EC"/>
</dbReference>
<evidence type="ECO:0000313" key="10">
    <source>
        <dbReference type="EMBL" id="NUQ87774.1"/>
    </source>
</evidence>
<dbReference type="PANTHER" id="PTHR30621">
    <property type="entry name" value="GLUTAMINE SYNTHETASE ADENYLYLTRANSFERASE"/>
    <property type="match status" value="1"/>
</dbReference>
<protein>
    <submittedName>
        <fullName evidence="10">Bifunctional [glutamine synthetase] adenylyltransferase/[glutamine synthetase]-adenylyl-L-tyrosine phosphorylase</fullName>
        <ecNumber evidence="10">2.7.7.42</ecNumber>
        <ecNumber evidence="10">2.7.7.89</ecNumber>
    </submittedName>
</protein>
<evidence type="ECO:0000256" key="7">
    <source>
        <dbReference type="SAM" id="MobiDB-lite"/>
    </source>
</evidence>
<evidence type="ECO:0000313" key="11">
    <source>
        <dbReference type="Proteomes" id="UP000574690"/>
    </source>
</evidence>
<feature type="domain" description="Glutamate-ammonia ligase adenylyltransferase repeated" evidence="8">
    <location>
        <begin position="520"/>
        <end position="741"/>
    </location>
</feature>
<feature type="domain" description="Glutamate-ammonia ligase adenylyltransferase repeated" evidence="8">
    <location>
        <begin position="102"/>
        <end position="252"/>
    </location>
</feature>
<dbReference type="AlphaFoldDB" id="A0A850C0Q2"/>
<dbReference type="GO" id="GO:0047388">
    <property type="term" value="F:[glutamine synthetase]-adenylyl-L-tyrosine phosphorylase activity"/>
    <property type="evidence" value="ECO:0007669"/>
    <property type="project" value="UniProtKB-EC"/>
</dbReference>
<evidence type="ECO:0000256" key="1">
    <source>
        <dbReference type="ARBA" id="ARBA00022679"/>
    </source>
</evidence>
<feature type="domain" description="PII-uridylyltransferase/Glutamine-synthetase adenylyltransferase" evidence="9">
    <location>
        <begin position="276"/>
        <end position="414"/>
    </location>
</feature>
<dbReference type="InterPro" id="IPR013546">
    <property type="entry name" value="PII_UdlTrfase/GS_AdlTrfase"/>
</dbReference>
<evidence type="ECO:0000256" key="2">
    <source>
        <dbReference type="ARBA" id="ARBA00022695"/>
    </source>
</evidence>
<proteinExistence type="predicted"/>
<feature type="region of interest" description="Disordered" evidence="7">
    <location>
        <begin position="1"/>
        <end position="48"/>
    </location>
</feature>
<sequence length="923" mass="100537">MKRRSRRPPRSTSTSSTRGSPSSSGSRRSPRARRRRCPSLTSESEHAVDADEARLAVVAASNALADFLRAHPESEPALTEDEDAGFARLRAAGPFQLNTAWKENLLRIAAADLTGRTDLRATSDALSRLADAVLTRGLELAREEHPGDTRLAVIAMGKTGAEELNYVSDVDVVFVAEGDLALATRQAARLIQVVGPATWPVDAGLRPEGRSGALVRTVESYTAYLKDWARTWEFQALLKARPAAGDLELGLEWLAAVQPFIWGAADRPGVVADIRDMRRKVVDSVPAAERKYEIKLGPGGLRDIEFAVQLLQLVHGRGDPALRVRSTLEALDVLVAGGYLARRDGEDLAETYVFLRTVEHRLQLQRLLRTHRVPDGGEPLHHLARTLGYKTDEGFLAAWRAHATTARRLHEKLLYKPLLDAVTRVSTAELRMSEAEAAGRLAVLGFNDPASALTHIKKLTAGVSRTATVQKALLPVVLHELADSPEPDRGLLAYRQVSDKLGSTPWYLRLLRDGGPAAVRLARLLGTSRYFTSLLLHVPQSLRYLSDNADLTPRPREELALGMRQAAARHADPTAAIGAVRSIRRRELIRIAAADLLGIIDDQDVGLALSDLTDAVLEAALEIGARGLDDAPPMLVVGMGRLGGRETGFGSDADVVFVHDGADDAQRKAAAKIVGTVRTLLAAPTADPPLVLDLDLRPEGKGGALAPSFAAYRRYYADRARLWERQALLRARPVAGDEALAALWTEFADGVRYRPGGLTEAERTEFRRVKARVDSERLPRGADPNGHTKLGRGGLVDIEWTAQLLQLEHGDDPAMRTTRTVPALEAAAAAGHLNAADLLSLREAWLFVSRVRNDMTLARGVPRDDLPRSGPELAALAQTLGFGEDTERFLNEYRRLTRRAHEAAQRIVLGGLHSNRQAERGSG</sequence>
<dbReference type="GO" id="GO:0005524">
    <property type="term" value="F:ATP binding"/>
    <property type="evidence" value="ECO:0007669"/>
    <property type="project" value="UniProtKB-KW"/>
</dbReference>
<organism evidence="10 11">
    <name type="scientific">Glycomyces artemisiae</name>
    <dbReference type="NCBI Taxonomy" id="1076443"/>
    <lineage>
        <taxon>Bacteria</taxon>
        <taxon>Bacillati</taxon>
        <taxon>Actinomycetota</taxon>
        <taxon>Actinomycetes</taxon>
        <taxon>Glycomycetales</taxon>
        <taxon>Glycomycetaceae</taxon>
        <taxon>Glycomyces</taxon>
    </lineage>
</organism>
<dbReference type="GO" id="GO:0005829">
    <property type="term" value="C:cytosol"/>
    <property type="evidence" value="ECO:0007669"/>
    <property type="project" value="TreeGrafter"/>
</dbReference>
<dbReference type="Pfam" id="PF08335">
    <property type="entry name" value="GlnD_UR_UTase"/>
    <property type="match status" value="2"/>
</dbReference>
<dbReference type="Pfam" id="PF03710">
    <property type="entry name" value="GlnE"/>
    <property type="match status" value="2"/>
</dbReference>
<evidence type="ECO:0000259" key="8">
    <source>
        <dbReference type="Pfam" id="PF03710"/>
    </source>
</evidence>
<evidence type="ECO:0000256" key="3">
    <source>
        <dbReference type="ARBA" id="ARBA00022741"/>
    </source>
</evidence>
<keyword evidence="3" id="KW-0547">Nucleotide-binding</keyword>
<dbReference type="EC" id="2.7.7.42" evidence="10"/>
<dbReference type="InterPro" id="IPR005190">
    <property type="entry name" value="GlnE_rpt_dom"/>
</dbReference>
<keyword evidence="4" id="KW-0067">ATP-binding</keyword>
<dbReference type="NCBIfam" id="NF010707">
    <property type="entry name" value="PRK14109.1"/>
    <property type="match status" value="1"/>
</dbReference>
<dbReference type="Proteomes" id="UP000574690">
    <property type="component" value="Unassembled WGS sequence"/>
</dbReference>
<gene>
    <name evidence="10" type="ORF">HOQ43_04845</name>
</gene>
<evidence type="ECO:0000259" key="9">
    <source>
        <dbReference type="Pfam" id="PF08335"/>
    </source>
</evidence>
<dbReference type="Gene3D" id="3.30.460.10">
    <property type="entry name" value="Beta Polymerase, domain 2"/>
    <property type="match status" value="2"/>
</dbReference>
<accession>A0A850C0Q2</accession>